<gene>
    <name evidence="2" type="ORF">MHI_LOCUS912242</name>
</gene>
<organism evidence="2 3">
    <name type="scientific">Heterotrigona itama</name>
    <dbReference type="NCBI Taxonomy" id="395501"/>
    <lineage>
        <taxon>Eukaryota</taxon>
        <taxon>Metazoa</taxon>
        <taxon>Ecdysozoa</taxon>
        <taxon>Arthropoda</taxon>
        <taxon>Hexapoda</taxon>
        <taxon>Insecta</taxon>
        <taxon>Pterygota</taxon>
        <taxon>Neoptera</taxon>
        <taxon>Endopterygota</taxon>
        <taxon>Hymenoptera</taxon>
        <taxon>Apocrita</taxon>
        <taxon>Aculeata</taxon>
        <taxon>Apoidea</taxon>
        <taxon>Anthophila</taxon>
        <taxon>Apidae</taxon>
        <taxon>Heterotrigona</taxon>
    </lineage>
</organism>
<protein>
    <submittedName>
        <fullName evidence="2">Uncharacterized protein</fullName>
    </submittedName>
</protein>
<comment type="caution">
    <text evidence="2">The sequence shown here is derived from an EMBL/GenBank/DDBJ whole genome shotgun (WGS) entry which is preliminary data.</text>
</comment>
<dbReference type="Proteomes" id="UP000752696">
    <property type="component" value="Unassembled WGS sequence"/>
</dbReference>
<feature type="region of interest" description="Disordered" evidence="1">
    <location>
        <begin position="36"/>
        <end position="58"/>
    </location>
</feature>
<keyword evidence="3" id="KW-1185">Reference proteome</keyword>
<feature type="non-terminal residue" evidence="2">
    <location>
        <position position="1"/>
    </location>
</feature>
<accession>A0A6V7HIN8</accession>
<sequence>HVDRVERSLIFFLAISRFETTNDKWSRDSITRDKEYRVKKRDTTVPSRSPKNKRKEWTPCSPFILRREKGGSTIRMVKVLRRRGRSGGAHIEGREGAACPDTLCPDNDDDGDDHDGHDVAEVPVPSRIPLSVRR</sequence>
<name>A0A6V7HIN8_9HYME</name>
<reference evidence="2" key="1">
    <citation type="submission" date="2020-07" db="EMBL/GenBank/DDBJ databases">
        <authorList>
            <person name="Nazaruddin N."/>
        </authorList>
    </citation>
    <scope>NUCLEOTIDE SEQUENCE</scope>
</reference>
<evidence type="ECO:0000313" key="3">
    <source>
        <dbReference type="Proteomes" id="UP000752696"/>
    </source>
</evidence>
<dbReference type="AlphaFoldDB" id="A0A6V7HIN8"/>
<proteinExistence type="predicted"/>
<evidence type="ECO:0000256" key="1">
    <source>
        <dbReference type="SAM" id="MobiDB-lite"/>
    </source>
</evidence>
<feature type="non-terminal residue" evidence="2">
    <location>
        <position position="134"/>
    </location>
</feature>
<feature type="region of interest" description="Disordered" evidence="1">
    <location>
        <begin position="83"/>
        <end position="134"/>
    </location>
</feature>
<evidence type="ECO:0000313" key="2">
    <source>
        <dbReference type="EMBL" id="CAD1480305.1"/>
    </source>
</evidence>
<dbReference type="EMBL" id="CAJDYZ010011935">
    <property type="protein sequence ID" value="CAD1480305.1"/>
    <property type="molecule type" value="Genomic_DNA"/>
</dbReference>